<dbReference type="SUPFAM" id="SSF51735">
    <property type="entry name" value="NAD(P)-binding Rossmann-fold domains"/>
    <property type="match status" value="1"/>
</dbReference>
<dbReference type="InterPro" id="IPR057326">
    <property type="entry name" value="KR_dom"/>
</dbReference>
<keyword evidence="5" id="KW-1185">Reference proteome</keyword>
<dbReference type="SMART" id="SM00822">
    <property type="entry name" value="PKS_KR"/>
    <property type="match status" value="1"/>
</dbReference>
<dbReference type="PRINTS" id="PR00081">
    <property type="entry name" value="GDHRDH"/>
</dbReference>
<organism evidence="4 5">
    <name type="scientific">Sphingomonas cavernae</name>
    <dbReference type="NCBI Taxonomy" id="2320861"/>
    <lineage>
        <taxon>Bacteria</taxon>
        <taxon>Pseudomonadati</taxon>
        <taxon>Pseudomonadota</taxon>
        <taxon>Alphaproteobacteria</taxon>
        <taxon>Sphingomonadales</taxon>
        <taxon>Sphingomonadaceae</taxon>
        <taxon>Sphingomonas</taxon>
    </lineage>
</organism>
<dbReference type="InterPro" id="IPR020904">
    <property type="entry name" value="Sc_DH/Rdtase_CS"/>
</dbReference>
<reference evidence="4 5" key="1">
    <citation type="submission" date="2018-09" db="EMBL/GenBank/DDBJ databases">
        <authorList>
            <person name="Zhu H."/>
        </authorList>
    </citation>
    <scope>NUCLEOTIDE SEQUENCE [LARGE SCALE GENOMIC DNA]</scope>
    <source>
        <strain evidence="4 5">K2R01-6</strain>
    </source>
</reference>
<gene>
    <name evidence="4" type="ORF">D3876_13915</name>
</gene>
<dbReference type="GO" id="GO:0016491">
    <property type="term" value="F:oxidoreductase activity"/>
    <property type="evidence" value="ECO:0007669"/>
    <property type="project" value="UniProtKB-KW"/>
</dbReference>
<dbReference type="Pfam" id="PF00106">
    <property type="entry name" value="adh_short"/>
    <property type="match status" value="1"/>
</dbReference>
<dbReference type="OrthoDB" id="9804774at2"/>
<dbReference type="InterPro" id="IPR036291">
    <property type="entry name" value="NAD(P)-bd_dom_sf"/>
</dbReference>
<dbReference type="Gene3D" id="3.40.50.720">
    <property type="entry name" value="NAD(P)-binding Rossmann-like Domain"/>
    <property type="match status" value="2"/>
</dbReference>
<evidence type="ECO:0000259" key="3">
    <source>
        <dbReference type="SMART" id="SM00822"/>
    </source>
</evidence>
<accession>A0A418WMI3</accession>
<keyword evidence="2" id="KW-0560">Oxidoreductase</keyword>
<dbReference type="InterPro" id="IPR002347">
    <property type="entry name" value="SDR_fam"/>
</dbReference>
<evidence type="ECO:0000313" key="5">
    <source>
        <dbReference type="Proteomes" id="UP000286100"/>
    </source>
</evidence>
<dbReference type="PANTHER" id="PTHR45024:SF2">
    <property type="entry name" value="SCP2 DOMAIN-CONTAINING PROTEIN"/>
    <property type="match status" value="1"/>
</dbReference>
<evidence type="ECO:0000313" key="4">
    <source>
        <dbReference type="EMBL" id="RJF91210.1"/>
    </source>
</evidence>
<dbReference type="EMBL" id="QYUM01000003">
    <property type="protein sequence ID" value="RJF91210.1"/>
    <property type="molecule type" value="Genomic_DNA"/>
</dbReference>
<dbReference type="RefSeq" id="WP_119763097.1">
    <property type="nucleotide sequence ID" value="NZ_QYUM01000003.1"/>
</dbReference>
<dbReference type="AlphaFoldDB" id="A0A418WMI3"/>
<dbReference type="PROSITE" id="PS00061">
    <property type="entry name" value="ADH_SHORT"/>
    <property type="match status" value="1"/>
</dbReference>
<comment type="similarity">
    <text evidence="1">Belongs to the short-chain dehydrogenases/reductases (SDR) family.</text>
</comment>
<dbReference type="InterPro" id="IPR051687">
    <property type="entry name" value="Peroxisomal_Beta-Oxidation"/>
</dbReference>
<proteinExistence type="inferred from homology"/>
<sequence>MSKIRFDGRTVVITGAGGGLGRAYALEIAARGGAVVVNDLGGSVAGGSGASSVMAEEVVAEIKAAGGEAIADASDVASAQGGQAMVQAALDAFGRVDAVIANAGNMRFGPFEELTADDLDALLAVHVRGSFNVAQAAWPHMKAQGFGRIVFTTSSGGMLGLPQLSAYGAAKGGVMGLMHGLSEEGRPHGILCNAIMPNAASRMAAAMGPGTLGENPWVSTLYPAFDPRYTAGLVAFLAHESCTSTHAVYSAAGGRIARVFVGATRGWNGPLEAPPTAEDVAANFSQISDDARGYEIPANAFDEFRIVAEGRA</sequence>
<dbReference type="PANTHER" id="PTHR45024">
    <property type="entry name" value="DEHYDROGENASES, SHORT CHAIN"/>
    <property type="match status" value="1"/>
</dbReference>
<evidence type="ECO:0000256" key="1">
    <source>
        <dbReference type="ARBA" id="ARBA00006484"/>
    </source>
</evidence>
<dbReference type="Proteomes" id="UP000286100">
    <property type="component" value="Unassembled WGS sequence"/>
</dbReference>
<evidence type="ECO:0000256" key="2">
    <source>
        <dbReference type="ARBA" id="ARBA00023002"/>
    </source>
</evidence>
<feature type="domain" description="Ketoreductase" evidence="3">
    <location>
        <begin position="9"/>
        <end position="206"/>
    </location>
</feature>
<protein>
    <submittedName>
        <fullName evidence="4">SDR family NAD(P)-dependent oxidoreductase</fullName>
    </submittedName>
</protein>
<comment type="caution">
    <text evidence="4">The sequence shown here is derived from an EMBL/GenBank/DDBJ whole genome shotgun (WGS) entry which is preliminary data.</text>
</comment>
<name>A0A418WMI3_9SPHN</name>